<evidence type="ECO:0000313" key="2">
    <source>
        <dbReference type="Proteomes" id="UP000685013"/>
    </source>
</evidence>
<dbReference type="EMBL" id="JAGKQH010000010">
    <property type="protein sequence ID" value="KAG6590163.1"/>
    <property type="molecule type" value="Genomic_DNA"/>
</dbReference>
<accession>A0AAV6N2I9</accession>
<comment type="caution">
    <text evidence="1">The sequence shown here is derived from an EMBL/GenBank/DDBJ whole genome shotgun (WGS) entry which is preliminary data.</text>
</comment>
<reference evidence="1 2" key="1">
    <citation type="journal article" date="2021" name="Hortic Res">
        <title>The domestication of Cucurbita argyrosperma as revealed by the genome of its wild relative.</title>
        <authorList>
            <person name="Barrera-Redondo J."/>
            <person name="Sanchez-de la Vega G."/>
            <person name="Aguirre-Liguori J.A."/>
            <person name="Castellanos-Morales G."/>
            <person name="Gutierrez-Guerrero Y.T."/>
            <person name="Aguirre-Dugua X."/>
            <person name="Aguirre-Planter E."/>
            <person name="Tenaillon M.I."/>
            <person name="Lira-Saade R."/>
            <person name="Eguiarte L.E."/>
        </authorList>
    </citation>
    <scope>NUCLEOTIDE SEQUENCE [LARGE SCALE GENOMIC DNA]</scope>
    <source>
        <strain evidence="1">JBR-2021</strain>
    </source>
</reference>
<keyword evidence="2" id="KW-1185">Reference proteome</keyword>
<proteinExistence type="predicted"/>
<sequence>MPLEVQIGSPNQTDEICLGISVSVDFCRPASMEEPIRQHRCWCRREPPNIQIPIYNRKRNYEKITCRKPQNRRREPCRR</sequence>
<evidence type="ECO:0000313" key="1">
    <source>
        <dbReference type="EMBL" id="KAG6590163.1"/>
    </source>
</evidence>
<dbReference type="AlphaFoldDB" id="A0AAV6N2I9"/>
<gene>
    <name evidence="1" type="ORF">SDJN03_15586</name>
</gene>
<organism evidence="1 2">
    <name type="scientific">Cucurbita argyrosperma subsp. sororia</name>
    <dbReference type="NCBI Taxonomy" id="37648"/>
    <lineage>
        <taxon>Eukaryota</taxon>
        <taxon>Viridiplantae</taxon>
        <taxon>Streptophyta</taxon>
        <taxon>Embryophyta</taxon>
        <taxon>Tracheophyta</taxon>
        <taxon>Spermatophyta</taxon>
        <taxon>Magnoliopsida</taxon>
        <taxon>eudicotyledons</taxon>
        <taxon>Gunneridae</taxon>
        <taxon>Pentapetalae</taxon>
        <taxon>rosids</taxon>
        <taxon>fabids</taxon>
        <taxon>Cucurbitales</taxon>
        <taxon>Cucurbitaceae</taxon>
        <taxon>Cucurbiteae</taxon>
        <taxon>Cucurbita</taxon>
    </lineage>
</organism>
<protein>
    <submittedName>
        <fullName evidence="1">Uncharacterized protein</fullName>
    </submittedName>
</protein>
<name>A0AAV6N2I9_9ROSI</name>
<dbReference type="Proteomes" id="UP000685013">
    <property type="component" value="Chromosome 10"/>
</dbReference>
<feature type="non-terminal residue" evidence="1">
    <location>
        <position position="1"/>
    </location>
</feature>